<comment type="caution">
    <text evidence="3">The sequence shown here is derived from an EMBL/GenBank/DDBJ whole genome shotgun (WGS) entry which is preliminary data.</text>
</comment>
<keyword evidence="4" id="KW-1185">Reference proteome</keyword>
<keyword evidence="1" id="KW-1133">Transmembrane helix</keyword>
<evidence type="ECO:0000313" key="4">
    <source>
        <dbReference type="Proteomes" id="UP000318080"/>
    </source>
</evidence>
<dbReference type="Pfam" id="PF11127">
    <property type="entry name" value="YgaP-like_TM"/>
    <property type="match status" value="1"/>
</dbReference>
<protein>
    <submittedName>
        <fullName evidence="3">DUF2892 domain-containing protein</fullName>
    </submittedName>
</protein>
<feature type="transmembrane region" description="Helical" evidence="1">
    <location>
        <begin position="12"/>
        <end position="28"/>
    </location>
</feature>
<dbReference type="AlphaFoldDB" id="A0A540R9T7"/>
<evidence type="ECO:0000313" key="3">
    <source>
        <dbReference type="EMBL" id="TQE44510.1"/>
    </source>
</evidence>
<dbReference type="InterPro" id="IPR021309">
    <property type="entry name" value="YgaP-like_TM"/>
</dbReference>
<dbReference type="Proteomes" id="UP000318080">
    <property type="component" value="Unassembled WGS sequence"/>
</dbReference>
<reference evidence="3 4" key="1">
    <citation type="submission" date="2019-06" db="EMBL/GenBank/DDBJ databases">
        <title>Draft genome of C. phoceense Strain 272.</title>
        <authorList>
            <person name="Pacheco L.G.C."/>
            <person name="Barberis C.M."/>
            <person name="Almuzara M.N."/>
            <person name="Traglia G.M."/>
            <person name="Santos C.S."/>
            <person name="Rocha D.J.P.G."/>
            <person name="Aguiar E.R.G.R."/>
            <person name="Vay C.A."/>
        </authorList>
    </citation>
    <scope>NUCLEOTIDE SEQUENCE [LARGE SCALE GENOMIC DNA]</scope>
    <source>
        <strain evidence="3 4">272</strain>
    </source>
</reference>
<feature type="transmembrane region" description="Helical" evidence="1">
    <location>
        <begin position="34"/>
        <end position="60"/>
    </location>
</feature>
<dbReference type="EMBL" id="VHIR01000002">
    <property type="protein sequence ID" value="TQE44510.1"/>
    <property type="molecule type" value="Genomic_DNA"/>
</dbReference>
<name>A0A540R9T7_9CORY</name>
<dbReference type="STRING" id="1686286.GCA_900092335_00421"/>
<sequence length="70" mass="7397">MQRNESITDRSVRGAGAVVAFLLAFFAVKPKSPAGIALIVMGTILGATAALGFCPLYRLFGLNTCPINQR</sequence>
<evidence type="ECO:0000256" key="1">
    <source>
        <dbReference type="SAM" id="Phobius"/>
    </source>
</evidence>
<keyword evidence="1" id="KW-0812">Transmembrane</keyword>
<proteinExistence type="predicted"/>
<evidence type="ECO:0000259" key="2">
    <source>
        <dbReference type="Pfam" id="PF11127"/>
    </source>
</evidence>
<feature type="domain" description="Inner membrane protein YgaP-like transmembrane" evidence="2">
    <location>
        <begin position="1"/>
        <end position="66"/>
    </location>
</feature>
<organism evidence="3 4">
    <name type="scientific">Corynebacterium phoceense</name>
    <dbReference type="NCBI Taxonomy" id="1686286"/>
    <lineage>
        <taxon>Bacteria</taxon>
        <taxon>Bacillati</taxon>
        <taxon>Actinomycetota</taxon>
        <taxon>Actinomycetes</taxon>
        <taxon>Mycobacteriales</taxon>
        <taxon>Corynebacteriaceae</taxon>
        <taxon>Corynebacterium</taxon>
    </lineage>
</organism>
<gene>
    <name evidence="3" type="ORF">EJK80_02175</name>
</gene>
<accession>A0A540R9T7</accession>
<keyword evidence="1" id="KW-0472">Membrane</keyword>